<name>A0A8T0QJP4_PANVG</name>
<sequence>MQSPRPPPPAWVYPLLCAARAAGSAARRRALTRAQQLPFRSAALPSYLCPAERRPLPPLASPPPPYPSAMDATAPAAATLLPGRVACSPCHSSTTSAPPASHRRRPLAVSVRCQSTSVDKEQQPPPPRPKQRNLLDNASNLLTNFLSGGSVGTIPLAEGAVTDLFGKIEWKLRTAARATLTSYDLLVRSMAVSTSLLLDPNRSSSSLTLLSPDTSSGRMLSVMIREFSLKF</sequence>
<dbReference type="Proteomes" id="UP000823388">
    <property type="component" value="Chromosome 7K"/>
</dbReference>
<keyword evidence="3" id="KW-1185">Reference proteome</keyword>
<accession>A0A8T0QJP4</accession>
<reference evidence="2" key="1">
    <citation type="submission" date="2020-05" db="EMBL/GenBank/DDBJ databases">
        <title>WGS assembly of Panicum virgatum.</title>
        <authorList>
            <person name="Lovell J.T."/>
            <person name="Jenkins J."/>
            <person name="Shu S."/>
            <person name="Juenger T.E."/>
            <person name="Schmutz J."/>
        </authorList>
    </citation>
    <scope>NUCLEOTIDE SEQUENCE</scope>
    <source>
        <strain evidence="2">AP13</strain>
    </source>
</reference>
<organism evidence="2 3">
    <name type="scientific">Panicum virgatum</name>
    <name type="common">Blackwell switchgrass</name>
    <dbReference type="NCBI Taxonomy" id="38727"/>
    <lineage>
        <taxon>Eukaryota</taxon>
        <taxon>Viridiplantae</taxon>
        <taxon>Streptophyta</taxon>
        <taxon>Embryophyta</taxon>
        <taxon>Tracheophyta</taxon>
        <taxon>Spermatophyta</taxon>
        <taxon>Magnoliopsida</taxon>
        <taxon>Liliopsida</taxon>
        <taxon>Poales</taxon>
        <taxon>Poaceae</taxon>
        <taxon>PACMAD clade</taxon>
        <taxon>Panicoideae</taxon>
        <taxon>Panicodae</taxon>
        <taxon>Paniceae</taxon>
        <taxon>Panicinae</taxon>
        <taxon>Panicum</taxon>
        <taxon>Panicum sect. Hiantes</taxon>
    </lineage>
</organism>
<comment type="caution">
    <text evidence="2">The sequence shown here is derived from an EMBL/GenBank/DDBJ whole genome shotgun (WGS) entry which is preliminary data.</text>
</comment>
<evidence type="ECO:0000313" key="3">
    <source>
        <dbReference type="Proteomes" id="UP000823388"/>
    </source>
</evidence>
<proteinExistence type="predicted"/>
<evidence type="ECO:0000313" key="2">
    <source>
        <dbReference type="EMBL" id="KAG2574480.1"/>
    </source>
</evidence>
<dbReference type="AlphaFoldDB" id="A0A8T0QJP4"/>
<protein>
    <submittedName>
        <fullName evidence="2">Uncharacterized protein</fullName>
    </submittedName>
</protein>
<evidence type="ECO:0000256" key="1">
    <source>
        <dbReference type="SAM" id="MobiDB-lite"/>
    </source>
</evidence>
<dbReference type="EMBL" id="CM029049">
    <property type="protein sequence ID" value="KAG2574480.1"/>
    <property type="molecule type" value="Genomic_DNA"/>
</dbReference>
<feature type="region of interest" description="Disordered" evidence="1">
    <location>
        <begin position="88"/>
        <end position="134"/>
    </location>
</feature>
<gene>
    <name evidence="2" type="ORF">PVAP13_7KG329600</name>
</gene>